<comment type="caution">
    <text evidence="1">The sequence shown here is derived from an EMBL/GenBank/DDBJ whole genome shotgun (WGS) entry which is preliminary data.</text>
</comment>
<evidence type="ECO:0000313" key="2">
    <source>
        <dbReference type="Proteomes" id="UP000789508"/>
    </source>
</evidence>
<dbReference type="Proteomes" id="UP000789508">
    <property type="component" value="Unassembled WGS sequence"/>
</dbReference>
<keyword evidence="2" id="KW-1185">Reference proteome</keyword>
<protein>
    <submittedName>
        <fullName evidence="1">10052_t:CDS:1</fullName>
    </submittedName>
</protein>
<name>A0A9N9FP01_9GLOM</name>
<dbReference type="AlphaFoldDB" id="A0A9N9FP01"/>
<gene>
    <name evidence="1" type="ORF">ALEPTO_LOCUS5665</name>
</gene>
<proteinExistence type="predicted"/>
<reference evidence="1" key="1">
    <citation type="submission" date="2021-06" db="EMBL/GenBank/DDBJ databases">
        <authorList>
            <person name="Kallberg Y."/>
            <person name="Tangrot J."/>
            <person name="Rosling A."/>
        </authorList>
    </citation>
    <scope>NUCLEOTIDE SEQUENCE</scope>
    <source>
        <strain evidence="1">FL130A</strain>
    </source>
</reference>
<evidence type="ECO:0000313" key="1">
    <source>
        <dbReference type="EMBL" id="CAG8546513.1"/>
    </source>
</evidence>
<organism evidence="1 2">
    <name type="scientific">Ambispora leptoticha</name>
    <dbReference type="NCBI Taxonomy" id="144679"/>
    <lineage>
        <taxon>Eukaryota</taxon>
        <taxon>Fungi</taxon>
        <taxon>Fungi incertae sedis</taxon>
        <taxon>Mucoromycota</taxon>
        <taxon>Glomeromycotina</taxon>
        <taxon>Glomeromycetes</taxon>
        <taxon>Archaeosporales</taxon>
        <taxon>Ambisporaceae</taxon>
        <taxon>Ambispora</taxon>
    </lineage>
</organism>
<dbReference type="EMBL" id="CAJVPS010001667">
    <property type="protein sequence ID" value="CAG8546513.1"/>
    <property type="molecule type" value="Genomic_DNA"/>
</dbReference>
<sequence>MVLSSPLNERVLSKRCTPGAGRHDCNDGDPCDSKQDCANDVICNSGIYDINVISTLRAQLEKI</sequence>
<accession>A0A9N9FP01</accession>